<evidence type="ECO:0000256" key="3">
    <source>
        <dbReference type="ARBA" id="ARBA00023125"/>
    </source>
</evidence>
<dbReference type="GO" id="GO:0006281">
    <property type="term" value="P:DNA repair"/>
    <property type="evidence" value="ECO:0007669"/>
    <property type="project" value="UniProtKB-UniRule"/>
</dbReference>
<dbReference type="SUPFAM" id="SSF46929">
    <property type="entry name" value="DNA helicase RuvA subunit, C-terminal domain"/>
    <property type="match status" value="1"/>
</dbReference>
<comment type="subcellular location">
    <subcellularLocation>
        <location evidence="6">Cytoplasm</location>
    </subcellularLocation>
</comment>
<dbReference type="AlphaFoldDB" id="A0A2N3IIW6"/>
<dbReference type="InterPro" id="IPR010994">
    <property type="entry name" value="RuvA_2-like"/>
</dbReference>
<keyword evidence="5 6" id="KW-0234">DNA repair</keyword>
<dbReference type="Gene3D" id="1.10.8.10">
    <property type="entry name" value="DNA helicase RuvA subunit, C-terminal domain"/>
    <property type="match status" value="1"/>
</dbReference>
<dbReference type="InterPro" id="IPR000085">
    <property type="entry name" value="RuvA"/>
</dbReference>
<dbReference type="Gene3D" id="2.40.50.140">
    <property type="entry name" value="Nucleic acid-binding proteins"/>
    <property type="match status" value="1"/>
</dbReference>
<dbReference type="InterPro" id="IPR036267">
    <property type="entry name" value="RuvA_C_sf"/>
</dbReference>
<dbReference type="InterPro" id="IPR012340">
    <property type="entry name" value="NA-bd_OB-fold"/>
</dbReference>
<comment type="domain">
    <text evidence="6">Has three domains with a flexible linker between the domains II and III and assumes an 'L' shape. Domain III is highly mobile and contacts RuvB.</text>
</comment>
<comment type="caution">
    <text evidence="8">The sequence shown here is derived from an EMBL/GenBank/DDBJ whole genome shotgun (WGS) entry which is preliminary data.</text>
</comment>
<dbReference type="RefSeq" id="WP_101357911.1">
    <property type="nucleotide sequence ID" value="NZ_NKXO01000008.1"/>
</dbReference>
<accession>A0A2N3IIW6</accession>
<feature type="region of interest" description="Domain III" evidence="6">
    <location>
        <begin position="155"/>
        <end position="198"/>
    </location>
</feature>
<dbReference type="InterPro" id="IPR003583">
    <property type="entry name" value="Hlx-hairpin-Hlx_DNA-bd_motif"/>
</dbReference>
<organism evidence="8 9">
    <name type="scientific">Raineya orbicola</name>
    <dbReference type="NCBI Taxonomy" id="2016530"/>
    <lineage>
        <taxon>Bacteria</taxon>
        <taxon>Pseudomonadati</taxon>
        <taxon>Bacteroidota</taxon>
        <taxon>Cytophagia</taxon>
        <taxon>Cytophagales</taxon>
        <taxon>Raineyaceae</taxon>
        <taxon>Raineya</taxon>
    </lineage>
</organism>
<name>A0A2N3IIW6_9BACT</name>
<dbReference type="Proteomes" id="UP000233387">
    <property type="component" value="Unassembled WGS sequence"/>
</dbReference>
<dbReference type="Pfam" id="PF14520">
    <property type="entry name" value="HHH_5"/>
    <property type="match status" value="1"/>
</dbReference>
<comment type="subunit">
    <text evidence="6">Homotetramer. Forms an RuvA(8)-RuvB(12)-Holliday junction (HJ) complex. HJ DNA is sandwiched between 2 RuvA tetramers; dsDNA enters through RuvA and exits via RuvB. An RuvB hexamer assembles on each DNA strand where it exits the tetramer. Each RuvB hexamer is contacted by two RuvA subunits (via domain III) on 2 adjacent RuvB subunits; this complex drives branch migration. In the full resolvosome a probable DNA-RuvA(4)-RuvB(12)-RuvC(2) complex forms which resolves the HJ.</text>
</comment>
<gene>
    <name evidence="6" type="primary">ruvA</name>
    <name evidence="8" type="ORF">Rain11_0648</name>
</gene>
<keyword evidence="2 6" id="KW-0227">DNA damage</keyword>
<keyword evidence="8" id="KW-0378">Hydrolase</keyword>
<comment type="similarity">
    <text evidence="6">Belongs to the RuvA family.</text>
</comment>
<keyword evidence="1 6" id="KW-0963">Cytoplasm</keyword>
<evidence type="ECO:0000313" key="9">
    <source>
        <dbReference type="Proteomes" id="UP000233387"/>
    </source>
</evidence>
<evidence type="ECO:0000313" key="8">
    <source>
        <dbReference type="EMBL" id="PKQ70269.1"/>
    </source>
</evidence>
<evidence type="ECO:0000256" key="4">
    <source>
        <dbReference type="ARBA" id="ARBA00023172"/>
    </source>
</evidence>
<keyword evidence="3 6" id="KW-0238">DNA-binding</keyword>
<sequence>MFAYVRGILTHKEHTHAIVETAGVGYFIRISLHTYSLLGEVEKEAFLHTHLQVQENAHNLFGFAELSEKKLFLELINISGIGANTALVMLSSATPTEIQQAIANEDIKTLQAIKGIGAKTAQRVILELKDKMKKEFLAESGKTTQPVPFYRSVKEEAVTALVVLGLARNIAEKNVEAILKLKDGNATVEEVIKLALKM</sequence>
<evidence type="ECO:0000256" key="1">
    <source>
        <dbReference type="ARBA" id="ARBA00022490"/>
    </source>
</evidence>
<dbReference type="Gene3D" id="1.10.150.20">
    <property type="entry name" value="5' to 3' exonuclease, C-terminal subdomain"/>
    <property type="match status" value="1"/>
</dbReference>
<dbReference type="GO" id="GO:0006310">
    <property type="term" value="P:DNA recombination"/>
    <property type="evidence" value="ECO:0007669"/>
    <property type="project" value="UniProtKB-UniRule"/>
</dbReference>
<keyword evidence="4 6" id="KW-0233">DNA recombination</keyword>
<evidence type="ECO:0000259" key="7">
    <source>
        <dbReference type="SMART" id="SM00278"/>
    </source>
</evidence>
<feature type="region of interest" description="Domain I" evidence="6">
    <location>
        <begin position="1"/>
        <end position="64"/>
    </location>
</feature>
<evidence type="ECO:0000256" key="5">
    <source>
        <dbReference type="ARBA" id="ARBA00023204"/>
    </source>
</evidence>
<dbReference type="InterPro" id="IPR011114">
    <property type="entry name" value="RuvA_C"/>
</dbReference>
<keyword evidence="8" id="KW-0067">ATP-binding</keyword>
<dbReference type="SUPFAM" id="SSF50249">
    <property type="entry name" value="Nucleic acid-binding proteins"/>
    <property type="match status" value="1"/>
</dbReference>
<feature type="domain" description="Helix-hairpin-helix DNA-binding motif class 1" evidence="7">
    <location>
        <begin position="108"/>
        <end position="127"/>
    </location>
</feature>
<dbReference type="EMBL" id="NKXO01000008">
    <property type="protein sequence ID" value="PKQ70269.1"/>
    <property type="molecule type" value="Genomic_DNA"/>
</dbReference>
<keyword evidence="8" id="KW-0547">Nucleotide-binding</keyword>
<protein>
    <recommendedName>
        <fullName evidence="6">Holliday junction branch migration complex subunit RuvA</fullName>
    </recommendedName>
</protein>
<dbReference type="SUPFAM" id="SSF47781">
    <property type="entry name" value="RuvA domain 2-like"/>
    <property type="match status" value="1"/>
</dbReference>
<dbReference type="SMART" id="SM00278">
    <property type="entry name" value="HhH1"/>
    <property type="match status" value="2"/>
</dbReference>
<proteinExistence type="inferred from homology"/>
<dbReference type="GO" id="GO:0009378">
    <property type="term" value="F:four-way junction helicase activity"/>
    <property type="evidence" value="ECO:0007669"/>
    <property type="project" value="InterPro"/>
</dbReference>
<dbReference type="GO" id="GO:0005737">
    <property type="term" value="C:cytoplasm"/>
    <property type="evidence" value="ECO:0007669"/>
    <property type="project" value="UniProtKB-SubCell"/>
</dbReference>
<dbReference type="InterPro" id="IPR013849">
    <property type="entry name" value="DNA_helicase_Holl-junc_RuvA_I"/>
</dbReference>
<dbReference type="GO" id="GO:0048476">
    <property type="term" value="C:Holliday junction resolvase complex"/>
    <property type="evidence" value="ECO:0007669"/>
    <property type="project" value="UniProtKB-UniRule"/>
</dbReference>
<evidence type="ECO:0000256" key="2">
    <source>
        <dbReference type="ARBA" id="ARBA00022763"/>
    </source>
</evidence>
<keyword evidence="9" id="KW-1185">Reference proteome</keyword>
<keyword evidence="8" id="KW-0347">Helicase</keyword>
<comment type="function">
    <text evidence="6">The RuvA-RuvB-RuvC complex processes Holliday junction (HJ) DNA during genetic recombination and DNA repair, while the RuvA-RuvB complex plays an important role in the rescue of blocked DNA replication forks via replication fork reversal (RFR). RuvA specifically binds to HJ cruciform DNA, conferring on it an open structure. The RuvB hexamer acts as an ATP-dependent pump, pulling dsDNA into and through the RuvAB complex. HJ branch migration allows RuvC to scan DNA until it finds its consensus sequence, where it cleaves and resolves the cruciform DNA.</text>
</comment>
<reference evidence="8 9" key="1">
    <citation type="submission" date="2017-06" db="EMBL/GenBank/DDBJ databases">
        <title>Raineya orbicola gen. nov., sp. nov. a slightly thermophilic bacterium of the phylum Bacteroidetes and the description of Raineyaceae fam. nov.</title>
        <authorList>
            <person name="Albuquerque L."/>
            <person name="Polonia A.R.M."/>
            <person name="Barroso C."/>
            <person name="Froufe H.J.C."/>
            <person name="Lage O."/>
            <person name="Lobo-Da-Cunha A."/>
            <person name="Egas C."/>
            <person name="Da Costa M.S."/>
        </authorList>
    </citation>
    <scope>NUCLEOTIDE SEQUENCE [LARGE SCALE GENOMIC DNA]</scope>
    <source>
        <strain evidence="8 9">SPSPC-11</strain>
    </source>
</reference>
<dbReference type="NCBIfam" id="TIGR00084">
    <property type="entry name" value="ruvA"/>
    <property type="match status" value="1"/>
</dbReference>
<feature type="domain" description="Helix-hairpin-helix DNA-binding motif class 1" evidence="7">
    <location>
        <begin position="73"/>
        <end position="92"/>
    </location>
</feature>
<dbReference type="GO" id="GO:0009379">
    <property type="term" value="C:Holliday junction helicase complex"/>
    <property type="evidence" value="ECO:0007669"/>
    <property type="project" value="InterPro"/>
</dbReference>
<dbReference type="Pfam" id="PF07499">
    <property type="entry name" value="RuvA_C"/>
    <property type="match status" value="1"/>
</dbReference>
<dbReference type="GO" id="GO:0005524">
    <property type="term" value="F:ATP binding"/>
    <property type="evidence" value="ECO:0007669"/>
    <property type="project" value="InterPro"/>
</dbReference>
<dbReference type="CDD" id="cd14332">
    <property type="entry name" value="UBA_RuvA_C"/>
    <property type="match status" value="1"/>
</dbReference>
<evidence type="ECO:0000256" key="6">
    <source>
        <dbReference type="HAMAP-Rule" id="MF_00031"/>
    </source>
</evidence>
<dbReference type="GO" id="GO:0000400">
    <property type="term" value="F:four-way junction DNA binding"/>
    <property type="evidence" value="ECO:0007669"/>
    <property type="project" value="UniProtKB-UniRule"/>
</dbReference>
<comment type="caution">
    <text evidence="6">Lacks conserved residue(s) required for the propagation of feature annotation.</text>
</comment>
<dbReference type="OrthoDB" id="5293449at2"/>
<dbReference type="HAMAP" id="MF_00031">
    <property type="entry name" value="DNA_HJ_migration_RuvA"/>
    <property type="match status" value="1"/>
</dbReference>
<dbReference type="Pfam" id="PF01330">
    <property type="entry name" value="RuvA_N"/>
    <property type="match status" value="1"/>
</dbReference>